<evidence type="ECO:0000313" key="3">
    <source>
        <dbReference type="Proteomes" id="UP000190435"/>
    </source>
</evidence>
<dbReference type="Proteomes" id="UP000190435">
    <property type="component" value="Unassembled WGS sequence"/>
</dbReference>
<dbReference type="Gene3D" id="3.10.450.530">
    <property type="entry name" value="Ribonuclease toxin, BrnT, of type II toxin-antitoxin system"/>
    <property type="match status" value="1"/>
</dbReference>
<protein>
    <submittedName>
        <fullName evidence="2">Protein of uncharacterized function (DUF497)</fullName>
    </submittedName>
</protein>
<dbReference type="Pfam" id="PF04365">
    <property type="entry name" value="BrnT_toxin"/>
    <property type="match status" value="1"/>
</dbReference>
<keyword evidence="3" id="KW-1185">Reference proteome</keyword>
<proteinExistence type="predicted"/>
<dbReference type="InterPro" id="IPR038573">
    <property type="entry name" value="BrnT_sf"/>
</dbReference>
<organism evidence="1 3">
    <name type="scientific">Moraxella caviae</name>
    <dbReference type="NCBI Taxonomy" id="34060"/>
    <lineage>
        <taxon>Bacteria</taxon>
        <taxon>Pseudomonadati</taxon>
        <taxon>Pseudomonadota</taxon>
        <taxon>Gammaproteobacteria</taxon>
        <taxon>Moraxellales</taxon>
        <taxon>Moraxellaceae</taxon>
        <taxon>Moraxella</taxon>
    </lineage>
</organism>
<sequence>MPIISLFGLWFEWHDPKFEKVNRERGYTLEEIASVFDDDYSITFYDNGEAFDELRLLTIGMSNKFRLTAVSWVERGDTARIITAFAPAKQQEKKYHARRKTNH</sequence>
<accession>A0A1S9ZVY2</accession>
<dbReference type="InterPro" id="IPR007460">
    <property type="entry name" value="BrnT_toxin"/>
</dbReference>
<evidence type="ECO:0000313" key="1">
    <source>
        <dbReference type="EMBL" id="OOR87644.1"/>
    </source>
</evidence>
<reference evidence="2 4" key="2">
    <citation type="submission" date="2018-06" db="EMBL/GenBank/DDBJ databases">
        <authorList>
            <consortium name="Pathogen Informatics"/>
            <person name="Doyle S."/>
        </authorList>
    </citation>
    <scope>NUCLEOTIDE SEQUENCE [LARGE SCALE GENOMIC DNA]</scope>
    <source>
        <strain evidence="2 4">NCTC10293</strain>
    </source>
</reference>
<name>A0A1S9ZVY2_9GAMM</name>
<dbReference type="EMBL" id="UGQE01000001">
    <property type="protein sequence ID" value="STZ10103.1"/>
    <property type="molecule type" value="Genomic_DNA"/>
</dbReference>
<gene>
    <name evidence="1" type="ORF">B0181_10010</name>
    <name evidence="2" type="ORF">NCTC10293_00426</name>
</gene>
<reference evidence="1 3" key="1">
    <citation type="submission" date="2017-02" db="EMBL/GenBank/DDBJ databases">
        <title>Draft genome sequence of Moraxella caviae CCUG 355 type strain.</title>
        <authorList>
            <person name="Engstrom-Jakobsson H."/>
            <person name="Salva-Serra F."/>
            <person name="Thorell K."/>
            <person name="Gonzales-Siles L."/>
            <person name="Karlsson R."/>
            <person name="Boulund F."/>
            <person name="Engstrand L."/>
            <person name="Moore E."/>
        </authorList>
    </citation>
    <scope>NUCLEOTIDE SEQUENCE [LARGE SCALE GENOMIC DNA]</scope>
    <source>
        <strain evidence="1 3">CCUG 355</strain>
    </source>
</reference>
<evidence type="ECO:0000313" key="2">
    <source>
        <dbReference type="EMBL" id="STZ10103.1"/>
    </source>
</evidence>
<dbReference type="Proteomes" id="UP000255279">
    <property type="component" value="Unassembled WGS sequence"/>
</dbReference>
<evidence type="ECO:0000313" key="4">
    <source>
        <dbReference type="Proteomes" id="UP000255279"/>
    </source>
</evidence>
<dbReference type="OrthoDB" id="9802417at2"/>
<dbReference type="EMBL" id="MUXU01000067">
    <property type="protein sequence ID" value="OOR87644.1"/>
    <property type="molecule type" value="Genomic_DNA"/>
</dbReference>
<dbReference type="RefSeq" id="WP_078277350.1">
    <property type="nucleotide sequence ID" value="NZ_MUXU01000067.1"/>
</dbReference>
<dbReference type="STRING" id="34060.B0181_10010"/>
<dbReference type="AlphaFoldDB" id="A0A1S9ZVY2"/>